<accession>A0AAD9X6V1</accession>
<keyword evidence="2" id="KW-1185">Reference proteome</keyword>
<name>A0AAD9X6V1_9ROSI</name>
<evidence type="ECO:0000313" key="2">
    <source>
        <dbReference type="Proteomes" id="UP001280121"/>
    </source>
</evidence>
<dbReference type="AlphaFoldDB" id="A0AAD9X6V1"/>
<sequence>MRRVSELFTKCEEHKWRQWSRVKWLKEVDRNYRYFHILSNLRRKFNRIGDTCIGNSRFIGPNHIKEGIFGYFKNHFQQSCHVNLELPSLDINRLSASDSLALERKFSAEEVWEAICDCDGNKAPGPDDFNLNIIKANWEVVRVDFLGFMEEFYNDGSVVKHMIRTFIALVPKIKNLVHLKEFRPISLVGSVYKVLAKVLTNRLKKVMGRIISP</sequence>
<organism evidence="1 2">
    <name type="scientific">Dipteronia dyeriana</name>
    <dbReference type="NCBI Taxonomy" id="168575"/>
    <lineage>
        <taxon>Eukaryota</taxon>
        <taxon>Viridiplantae</taxon>
        <taxon>Streptophyta</taxon>
        <taxon>Embryophyta</taxon>
        <taxon>Tracheophyta</taxon>
        <taxon>Spermatophyta</taxon>
        <taxon>Magnoliopsida</taxon>
        <taxon>eudicotyledons</taxon>
        <taxon>Gunneridae</taxon>
        <taxon>Pentapetalae</taxon>
        <taxon>rosids</taxon>
        <taxon>malvids</taxon>
        <taxon>Sapindales</taxon>
        <taxon>Sapindaceae</taxon>
        <taxon>Hippocastanoideae</taxon>
        <taxon>Acereae</taxon>
        <taxon>Dipteronia</taxon>
    </lineage>
</organism>
<dbReference type="InterPro" id="IPR052343">
    <property type="entry name" value="Retrotransposon-Effector_Assoc"/>
</dbReference>
<dbReference type="Proteomes" id="UP001280121">
    <property type="component" value="Unassembled WGS sequence"/>
</dbReference>
<gene>
    <name evidence="1" type="ORF">Ddye_013726</name>
</gene>
<proteinExistence type="predicted"/>
<dbReference type="PANTHER" id="PTHR46890">
    <property type="entry name" value="NON-LTR RETROLELEMENT REVERSE TRANSCRIPTASE-LIKE PROTEIN-RELATED"/>
    <property type="match status" value="1"/>
</dbReference>
<evidence type="ECO:0008006" key="3">
    <source>
        <dbReference type="Google" id="ProtNLM"/>
    </source>
</evidence>
<evidence type="ECO:0000313" key="1">
    <source>
        <dbReference type="EMBL" id="KAK2653870.1"/>
    </source>
</evidence>
<comment type="caution">
    <text evidence="1">The sequence shown here is derived from an EMBL/GenBank/DDBJ whole genome shotgun (WGS) entry which is preliminary data.</text>
</comment>
<dbReference type="EMBL" id="JANJYI010000004">
    <property type="protein sequence ID" value="KAK2653870.1"/>
    <property type="molecule type" value="Genomic_DNA"/>
</dbReference>
<protein>
    <recommendedName>
        <fullName evidence="3">Reverse transcriptase domain-containing protein</fullName>
    </recommendedName>
</protein>
<reference evidence="1" key="1">
    <citation type="journal article" date="2023" name="Plant J.">
        <title>Genome sequences and population genomics provide insights into the demographic history, inbreeding, and mutation load of two 'living fossil' tree species of Dipteronia.</title>
        <authorList>
            <person name="Feng Y."/>
            <person name="Comes H.P."/>
            <person name="Chen J."/>
            <person name="Zhu S."/>
            <person name="Lu R."/>
            <person name="Zhang X."/>
            <person name="Li P."/>
            <person name="Qiu J."/>
            <person name="Olsen K.M."/>
            <person name="Qiu Y."/>
        </authorList>
    </citation>
    <scope>NUCLEOTIDE SEQUENCE</scope>
    <source>
        <strain evidence="1">KIB01</strain>
    </source>
</reference>
<dbReference type="PANTHER" id="PTHR46890:SF50">
    <property type="entry name" value="RNA-DIRECTED DNA POLYMERASE, EUKARYOTA, REVERSE TRANSCRIPTASE ZINC-BINDING DOMAIN PROTEIN-RELATED"/>
    <property type="match status" value="1"/>
</dbReference>